<evidence type="ECO:0000256" key="1">
    <source>
        <dbReference type="ARBA" id="ARBA00022679"/>
    </source>
</evidence>
<dbReference type="CDD" id="cd04301">
    <property type="entry name" value="NAT_SF"/>
    <property type="match status" value="1"/>
</dbReference>
<dbReference type="EMBL" id="PGFF01000001">
    <property type="protein sequence ID" value="PJJ71384.1"/>
    <property type="molecule type" value="Genomic_DNA"/>
</dbReference>
<proteinExistence type="predicted"/>
<feature type="domain" description="N-acetyltransferase" evidence="2">
    <location>
        <begin position="7"/>
        <end position="161"/>
    </location>
</feature>
<dbReference type="PANTHER" id="PTHR13947:SF37">
    <property type="entry name" value="LD18367P"/>
    <property type="match status" value="1"/>
</dbReference>
<accession>A0A2M9CHJ4</accession>
<evidence type="ECO:0000259" key="2">
    <source>
        <dbReference type="PROSITE" id="PS51186"/>
    </source>
</evidence>
<keyword evidence="1 3" id="KW-0808">Transferase</keyword>
<name>A0A2M9CHJ4_9MICO</name>
<dbReference type="GO" id="GO:0008080">
    <property type="term" value="F:N-acetyltransferase activity"/>
    <property type="evidence" value="ECO:0007669"/>
    <property type="project" value="InterPro"/>
</dbReference>
<dbReference type="InterPro" id="IPR016181">
    <property type="entry name" value="Acyl_CoA_acyltransferase"/>
</dbReference>
<evidence type="ECO:0000313" key="4">
    <source>
        <dbReference type="Proteomes" id="UP000228758"/>
    </source>
</evidence>
<dbReference type="Pfam" id="PF00583">
    <property type="entry name" value="Acetyltransf_1"/>
    <property type="match status" value="1"/>
</dbReference>
<dbReference type="PROSITE" id="PS51186">
    <property type="entry name" value="GNAT"/>
    <property type="match status" value="1"/>
</dbReference>
<dbReference type="InterPro" id="IPR000182">
    <property type="entry name" value="GNAT_dom"/>
</dbReference>
<dbReference type="SUPFAM" id="SSF55729">
    <property type="entry name" value="Acyl-CoA N-acyltransferases (Nat)"/>
    <property type="match status" value="1"/>
</dbReference>
<dbReference type="Gene3D" id="3.40.630.30">
    <property type="match status" value="1"/>
</dbReference>
<dbReference type="RefSeq" id="WP_157802228.1">
    <property type="nucleotide sequence ID" value="NZ_PGFF01000001.1"/>
</dbReference>
<gene>
    <name evidence="3" type="ORF">CLV46_0929</name>
</gene>
<dbReference type="PANTHER" id="PTHR13947">
    <property type="entry name" value="GNAT FAMILY N-ACETYLTRANSFERASE"/>
    <property type="match status" value="1"/>
</dbReference>
<dbReference type="Proteomes" id="UP000228758">
    <property type="component" value="Unassembled WGS sequence"/>
</dbReference>
<keyword evidence="4" id="KW-1185">Reference proteome</keyword>
<protein>
    <submittedName>
        <fullName evidence="3">Acetyltransferase (GNAT) family protein</fullName>
    </submittedName>
</protein>
<reference evidence="3 4" key="1">
    <citation type="submission" date="2017-11" db="EMBL/GenBank/DDBJ databases">
        <title>Genomic Encyclopedia of Archaeal and Bacterial Type Strains, Phase II (KMG-II): From Individual Species to Whole Genera.</title>
        <authorList>
            <person name="Goeker M."/>
        </authorList>
    </citation>
    <scope>NUCLEOTIDE SEQUENCE [LARGE SCALE GENOMIC DNA]</scope>
    <source>
        <strain evidence="3 4">DSM 27393</strain>
    </source>
</reference>
<dbReference type="InterPro" id="IPR050769">
    <property type="entry name" value="NAT_camello-type"/>
</dbReference>
<organism evidence="3 4">
    <name type="scientific">Diaminobutyricimonas aerilata</name>
    <dbReference type="NCBI Taxonomy" id="1162967"/>
    <lineage>
        <taxon>Bacteria</taxon>
        <taxon>Bacillati</taxon>
        <taxon>Actinomycetota</taxon>
        <taxon>Actinomycetes</taxon>
        <taxon>Micrococcales</taxon>
        <taxon>Microbacteriaceae</taxon>
        <taxon>Diaminobutyricimonas</taxon>
    </lineage>
</organism>
<comment type="caution">
    <text evidence="3">The sequence shown here is derived from an EMBL/GenBank/DDBJ whole genome shotgun (WGS) entry which is preliminary data.</text>
</comment>
<dbReference type="AlphaFoldDB" id="A0A2M9CHJ4"/>
<sequence length="161" mass="17197">MTSAPPIHIRPRRDGDAQALLQALADSHARDRYPLRPGSVRWSWITEPAGGPNWVAEAHGRAVGHLALTADGPAVSGDALSVTRFFVASSARGTGSGSALLATAETYARETGVPLVLDVLDGSDAAIRLYEKRGWTRVDTIRADWTGPDGTHPLLHLYRAP</sequence>
<evidence type="ECO:0000313" key="3">
    <source>
        <dbReference type="EMBL" id="PJJ71384.1"/>
    </source>
</evidence>
<dbReference type="OrthoDB" id="9799092at2"/>